<dbReference type="GO" id="GO:0016020">
    <property type="term" value="C:membrane"/>
    <property type="evidence" value="ECO:0007669"/>
    <property type="project" value="UniProtKB-SubCell"/>
</dbReference>
<dbReference type="PRINTS" id="PR02047">
    <property type="entry name" value="BREFELDNASP4"/>
</dbReference>
<feature type="compositionally biased region" description="Basic residues" evidence="5">
    <location>
        <begin position="340"/>
        <end position="352"/>
    </location>
</feature>
<feature type="region of interest" description="Disordered" evidence="5">
    <location>
        <begin position="301"/>
        <end position="372"/>
    </location>
</feature>
<feature type="transmembrane region" description="Helical" evidence="6">
    <location>
        <begin position="96"/>
        <end position="114"/>
    </location>
</feature>
<dbReference type="GeneID" id="43589619"/>
<evidence type="ECO:0000256" key="4">
    <source>
        <dbReference type="ARBA" id="ARBA00023136"/>
    </source>
</evidence>
<dbReference type="PANTHER" id="PTHR47804:SF3">
    <property type="entry name" value="PROTEIN BRE4"/>
    <property type="match status" value="1"/>
</dbReference>
<evidence type="ECO:0000256" key="2">
    <source>
        <dbReference type="ARBA" id="ARBA00022692"/>
    </source>
</evidence>
<feature type="compositionally biased region" description="Basic residues" evidence="5">
    <location>
        <begin position="312"/>
        <end position="326"/>
    </location>
</feature>
<feature type="transmembrane region" description="Helical" evidence="6">
    <location>
        <begin position="619"/>
        <end position="639"/>
    </location>
</feature>
<feature type="transmembrane region" description="Helical" evidence="6">
    <location>
        <begin position="62"/>
        <end position="84"/>
    </location>
</feature>
<feature type="transmembrane region" description="Helical" evidence="6">
    <location>
        <begin position="757"/>
        <end position="779"/>
    </location>
</feature>
<dbReference type="Proteomes" id="UP000322225">
    <property type="component" value="Chromosome 9"/>
</dbReference>
<dbReference type="EMBL" id="CP144059">
    <property type="protein sequence ID" value="WWD20603.1"/>
    <property type="molecule type" value="Genomic_DNA"/>
</dbReference>
<feature type="region of interest" description="Disordered" evidence="5">
    <location>
        <begin position="939"/>
        <end position="983"/>
    </location>
</feature>
<feature type="compositionally biased region" description="Polar residues" evidence="5">
    <location>
        <begin position="965"/>
        <end position="983"/>
    </location>
</feature>
<gene>
    <name evidence="8" type="ORF">CI109_105079</name>
</gene>
<feature type="transmembrane region" description="Helical" evidence="6">
    <location>
        <begin position="121"/>
        <end position="142"/>
    </location>
</feature>
<proteinExistence type="predicted"/>
<dbReference type="KEGG" id="ksn:43589619"/>
<protein>
    <recommendedName>
        <fullName evidence="7">Integral membrane bound transporter domain-containing protein</fullName>
    </recommendedName>
</protein>
<dbReference type="Pfam" id="PF13515">
    <property type="entry name" value="FUSC_2"/>
    <property type="match status" value="1"/>
</dbReference>
<sequence length="1031" mass="114844">MKWFERLRLLSIPTLCAFLSFVFVVIRPWSRITGQWAFLAYTSNLIFFFPRGKIGPQLEATVLGVAGGTIGIAWACVTLAVAAWCNRNYGADSNEARAILGLGLALLSLAAGLVRSYSRRLNAFSKIMIFFPIFLLTSRQSVTHMDASLFLEQFYIVLFSALFALIPTLLLAPHHSSHQIGNQIDESILTIITLLPLSLSQLLEFSPPITTPLHDTSAGSAKSLEAQNEVPPTPTQAQLAKKLKTTVSSLQVSSNTYFKDSRAIEVQSTLPDIIKSLQRLQRNPLLGQTSHVPGERIQAALHRSFPHSRPGTPRHRSRSKSSHRHERQMSVSSEADFPPHPHHTTHRRKPRHLTSYLRPADSHTSITLTSRPDLKDTSQHLVDAITHTLRIVNSQMAQTYGWSRPSTAEKSLVPEGALVEVKASLEEVMKGVQKTLGNLLGNMDRDARRDAHSHVSPPREQDGQFSATTDVNDVLRNKDRFRLAFYMTALLDLARDVHVFATTVLSASIRAEATPSSWLTFFRLGWLGEREENSGLTSDTIDEADLQPDDEQPKDEMKEYQDMDYVTATLHQPRDGVASSSAVGNRFAQVWKRTWDQHSVVKARIRFSRFMHAIKHSRHVLFSIKLAAGICLLALPALLPPGFSGRDWYDRSRGGWMVVSYMFVLEDTTGAILKVGFLRALGCFIGAVMGFVCAVIAKQNAYGLVVLATACTVPISWHVLFDANTPGLGVSTGITLPPLMFIPYLGLANGQSDFTLAWYRFTDIAIGTFAAVLVGTWVWPVHARVQYFRAVSSTMERITEFYLRMSRDLVRSSLVYRVDDKQYDLLEGKIKRDFGLSRSLVSIQRQEISLLPRPVKLYSEVIDASERLLDTLIEIRMLRFSVPRKATVLDVLPIRRELISTILINLWACGHAFGSRSPLPQFLPSPRVPLSELMEVTDEHAHSVRGSRRRNEDVETTIISDGGDESTSTSATKSGRDASPSTAMTETYQAEMAILYAMAENEALGEVCSILEELVAAARTLFGTQTFLDTT</sequence>
<feature type="domain" description="Integral membrane bound transporter" evidence="7">
    <location>
        <begin position="648"/>
        <end position="774"/>
    </location>
</feature>
<keyword evidence="9" id="KW-1185">Reference proteome</keyword>
<feature type="region of interest" description="Disordered" evidence="5">
    <location>
        <begin position="215"/>
        <end position="234"/>
    </location>
</feature>
<dbReference type="InterPro" id="IPR023244">
    <property type="entry name" value="Brefeldin_A-sensitivity_4"/>
</dbReference>
<feature type="transmembrane region" description="Helical" evidence="6">
    <location>
        <begin position="154"/>
        <end position="172"/>
    </location>
</feature>
<feature type="transmembrane region" description="Helical" evidence="6">
    <location>
        <begin position="32"/>
        <end position="50"/>
    </location>
</feature>
<feature type="compositionally biased region" description="Acidic residues" evidence="5">
    <location>
        <begin position="540"/>
        <end position="553"/>
    </location>
</feature>
<feature type="transmembrane region" description="Helical" evidence="6">
    <location>
        <begin position="727"/>
        <end position="745"/>
    </location>
</feature>
<evidence type="ECO:0000259" key="7">
    <source>
        <dbReference type="Pfam" id="PF13515"/>
    </source>
</evidence>
<dbReference type="AlphaFoldDB" id="A0AAJ8MYP1"/>
<feature type="transmembrane region" description="Helical" evidence="6">
    <location>
        <begin position="701"/>
        <end position="721"/>
    </location>
</feature>
<evidence type="ECO:0000313" key="9">
    <source>
        <dbReference type="Proteomes" id="UP000322225"/>
    </source>
</evidence>
<feature type="transmembrane region" description="Helical" evidence="6">
    <location>
        <begin position="671"/>
        <end position="694"/>
    </location>
</feature>
<comment type="subcellular location">
    <subcellularLocation>
        <location evidence="1">Membrane</location>
        <topology evidence="1">Multi-pass membrane protein</topology>
    </subcellularLocation>
</comment>
<feature type="transmembrane region" description="Helical" evidence="6">
    <location>
        <begin position="7"/>
        <end position="26"/>
    </location>
</feature>
<keyword evidence="2 6" id="KW-0812">Transmembrane</keyword>
<dbReference type="InterPro" id="IPR049453">
    <property type="entry name" value="Memb_transporter_dom"/>
</dbReference>
<evidence type="ECO:0000256" key="1">
    <source>
        <dbReference type="ARBA" id="ARBA00004141"/>
    </source>
</evidence>
<keyword evidence="3 6" id="KW-1133">Transmembrane helix</keyword>
<organism evidence="8 9">
    <name type="scientific">Kwoniella shandongensis</name>
    <dbReference type="NCBI Taxonomy" id="1734106"/>
    <lineage>
        <taxon>Eukaryota</taxon>
        <taxon>Fungi</taxon>
        <taxon>Dikarya</taxon>
        <taxon>Basidiomycota</taxon>
        <taxon>Agaricomycotina</taxon>
        <taxon>Tremellomycetes</taxon>
        <taxon>Tremellales</taxon>
        <taxon>Cryptococcaceae</taxon>
        <taxon>Kwoniella</taxon>
    </lineage>
</organism>
<evidence type="ECO:0000256" key="6">
    <source>
        <dbReference type="SAM" id="Phobius"/>
    </source>
</evidence>
<reference evidence="8" key="1">
    <citation type="submission" date="2017-08" db="EMBL/GenBank/DDBJ databases">
        <authorList>
            <person name="Cuomo C."/>
            <person name="Billmyre B."/>
            <person name="Heitman J."/>
        </authorList>
    </citation>
    <scope>NUCLEOTIDE SEQUENCE</scope>
    <source>
        <strain evidence="8">CBS 12478</strain>
    </source>
</reference>
<evidence type="ECO:0000256" key="3">
    <source>
        <dbReference type="ARBA" id="ARBA00022989"/>
    </source>
</evidence>
<evidence type="ECO:0000313" key="8">
    <source>
        <dbReference type="EMBL" id="WWD20603.1"/>
    </source>
</evidence>
<evidence type="ECO:0000256" key="5">
    <source>
        <dbReference type="SAM" id="MobiDB-lite"/>
    </source>
</evidence>
<dbReference type="PANTHER" id="PTHR47804">
    <property type="entry name" value="60S RIBOSOMAL PROTEIN L19"/>
    <property type="match status" value="1"/>
</dbReference>
<keyword evidence="4 6" id="KW-0472">Membrane</keyword>
<accession>A0AAJ8MYP1</accession>
<feature type="region of interest" description="Disordered" evidence="5">
    <location>
        <begin position="534"/>
        <end position="553"/>
    </location>
</feature>
<reference evidence="8" key="2">
    <citation type="submission" date="2024-01" db="EMBL/GenBank/DDBJ databases">
        <title>Comparative genomics of Cryptococcus and Kwoniella reveals pathogenesis evolution and contrasting modes of karyotype evolution via chromosome fusion or intercentromeric recombination.</title>
        <authorList>
            <person name="Coelho M.A."/>
            <person name="David-Palma M."/>
            <person name="Shea T."/>
            <person name="Bowers K."/>
            <person name="McGinley-Smith S."/>
            <person name="Mohammad A.W."/>
            <person name="Gnirke A."/>
            <person name="Yurkov A.M."/>
            <person name="Nowrousian M."/>
            <person name="Sun S."/>
            <person name="Cuomo C.A."/>
            <person name="Heitman J."/>
        </authorList>
    </citation>
    <scope>NUCLEOTIDE SEQUENCE</scope>
    <source>
        <strain evidence="8">CBS 12478</strain>
    </source>
</reference>
<dbReference type="InterPro" id="IPR052430">
    <property type="entry name" value="IVT-Associated"/>
</dbReference>
<name>A0AAJ8MYP1_9TREE</name>
<dbReference type="RefSeq" id="XP_065823677.1">
    <property type="nucleotide sequence ID" value="XM_065967605.1"/>
</dbReference>